<gene>
    <name evidence="2" type="ORF">LX12_002000</name>
</gene>
<proteinExistence type="predicted"/>
<protein>
    <submittedName>
        <fullName evidence="2">Uncharacterized protein</fullName>
    </submittedName>
</protein>
<reference evidence="2 3" key="1">
    <citation type="submission" date="2022-06" db="EMBL/GenBank/DDBJ databases">
        <title>Genomic Encyclopedia of Archaeal and Bacterial Type Strains, Phase II (KMG-II): from individual species to whole genera.</title>
        <authorList>
            <person name="Goeker M."/>
        </authorList>
    </citation>
    <scope>NUCLEOTIDE SEQUENCE [LARGE SCALE GENOMIC DNA]</scope>
    <source>
        <strain evidence="2 3">DSM 45037</strain>
    </source>
</reference>
<comment type="caution">
    <text evidence="2">The sequence shown here is derived from an EMBL/GenBank/DDBJ whole genome shotgun (WGS) entry which is preliminary data.</text>
</comment>
<dbReference type="Proteomes" id="UP001205740">
    <property type="component" value="Unassembled WGS sequence"/>
</dbReference>
<accession>A0ABT1H0P8</accession>
<evidence type="ECO:0000313" key="2">
    <source>
        <dbReference type="EMBL" id="MCP2160813.1"/>
    </source>
</evidence>
<dbReference type="EMBL" id="JAMTCG010000003">
    <property type="protein sequence ID" value="MCP2160813.1"/>
    <property type="molecule type" value="Genomic_DNA"/>
</dbReference>
<keyword evidence="1" id="KW-1133">Transmembrane helix</keyword>
<evidence type="ECO:0000313" key="3">
    <source>
        <dbReference type="Proteomes" id="UP001205740"/>
    </source>
</evidence>
<feature type="transmembrane region" description="Helical" evidence="1">
    <location>
        <begin position="81"/>
        <end position="108"/>
    </location>
</feature>
<sequence>MLALSVWGVSILFSVVATTAAGTARIVALTLMSLAVIGSFVWGFSLMRRSEEEKKLGVPMIMRAGTTVEQRRDAAWRGYGLGLVAGPLVLVSQMFVVGVLAAVVLSLMQKYISIEEFEAATGRKAPLRIKRPSVWSQMRRRG</sequence>
<keyword evidence="3" id="KW-1185">Reference proteome</keyword>
<feature type="transmembrane region" description="Helical" evidence="1">
    <location>
        <begin position="27"/>
        <end position="47"/>
    </location>
</feature>
<organism evidence="2 3">
    <name type="scientific">Williamsia serinedens</name>
    <dbReference type="NCBI Taxonomy" id="391736"/>
    <lineage>
        <taxon>Bacteria</taxon>
        <taxon>Bacillati</taxon>
        <taxon>Actinomycetota</taxon>
        <taxon>Actinomycetes</taxon>
        <taxon>Mycobacteriales</taxon>
        <taxon>Nocardiaceae</taxon>
        <taxon>Williamsia</taxon>
    </lineage>
</organism>
<name>A0ABT1H0P8_9NOCA</name>
<keyword evidence="1" id="KW-0812">Transmembrane</keyword>
<keyword evidence="1" id="KW-0472">Membrane</keyword>
<evidence type="ECO:0000256" key="1">
    <source>
        <dbReference type="SAM" id="Phobius"/>
    </source>
</evidence>